<dbReference type="AlphaFoldDB" id="A0AAN9G010"/>
<accession>A0AAN9G010</accession>
<evidence type="ECO:0000256" key="1">
    <source>
        <dbReference type="SAM" id="MobiDB-lite"/>
    </source>
</evidence>
<keyword evidence="2" id="KW-0472">Membrane</keyword>
<keyword evidence="5" id="KW-1185">Reference proteome</keyword>
<dbReference type="Proteomes" id="UP001374579">
    <property type="component" value="Unassembled WGS sequence"/>
</dbReference>
<keyword evidence="3" id="KW-0732">Signal</keyword>
<evidence type="ECO:0000313" key="4">
    <source>
        <dbReference type="EMBL" id="KAK7089120.1"/>
    </source>
</evidence>
<keyword evidence="2" id="KW-0812">Transmembrane</keyword>
<feature type="compositionally biased region" description="Low complexity" evidence="1">
    <location>
        <begin position="168"/>
        <end position="192"/>
    </location>
</feature>
<evidence type="ECO:0000256" key="2">
    <source>
        <dbReference type="SAM" id="Phobius"/>
    </source>
</evidence>
<feature type="chain" id="PRO_5042824745" evidence="3">
    <location>
        <begin position="28"/>
        <end position="318"/>
    </location>
</feature>
<feature type="signal peptide" evidence="3">
    <location>
        <begin position="1"/>
        <end position="27"/>
    </location>
</feature>
<feature type="region of interest" description="Disordered" evidence="1">
    <location>
        <begin position="168"/>
        <end position="196"/>
    </location>
</feature>
<reference evidence="4 5" key="1">
    <citation type="submission" date="2024-02" db="EMBL/GenBank/DDBJ databases">
        <title>Chromosome-scale genome assembly of the rough periwinkle Littorina saxatilis.</title>
        <authorList>
            <person name="De Jode A."/>
            <person name="Faria R."/>
            <person name="Formenti G."/>
            <person name="Sims Y."/>
            <person name="Smith T.P."/>
            <person name="Tracey A."/>
            <person name="Wood J.M.D."/>
            <person name="Zagrodzka Z.B."/>
            <person name="Johannesson K."/>
            <person name="Butlin R.K."/>
            <person name="Leder E.H."/>
        </authorList>
    </citation>
    <scope>NUCLEOTIDE SEQUENCE [LARGE SCALE GENOMIC DNA]</scope>
    <source>
        <strain evidence="4">Snail1</strain>
        <tissue evidence="4">Muscle</tissue>
    </source>
</reference>
<proteinExistence type="predicted"/>
<keyword evidence="2" id="KW-1133">Transmembrane helix</keyword>
<comment type="caution">
    <text evidence="4">The sequence shown here is derived from an EMBL/GenBank/DDBJ whole genome shotgun (WGS) entry which is preliminary data.</text>
</comment>
<gene>
    <name evidence="4" type="ORF">V1264_024211</name>
</gene>
<evidence type="ECO:0000313" key="5">
    <source>
        <dbReference type="Proteomes" id="UP001374579"/>
    </source>
</evidence>
<name>A0AAN9G010_9CAEN</name>
<dbReference type="EMBL" id="JBAMIC010002863">
    <property type="protein sequence ID" value="KAK7089120.1"/>
    <property type="molecule type" value="Genomic_DNA"/>
</dbReference>
<evidence type="ECO:0000256" key="3">
    <source>
        <dbReference type="SAM" id="SignalP"/>
    </source>
</evidence>
<protein>
    <submittedName>
        <fullName evidence="4">Uncharacterized protein</fullName>
    </submittedName>
</protein>
<feature type="region of interest" description="Disordered" evidence="1">
    <location>
        <begin position="242"/>
        <end position="268"/>
    </location>
</feature>
<sequence>MVKQDSAHRRQMLQVLWCAVVVSVSMAETPANCAHFEFPKLSSDLTITASEYTEVSIPFKLVVHNASCLSKQDSLTRVYVSHDTVNTKAECIFQLKPGGCRSVINEINNCLCDEDNRGGAAFRKNVTRANSGSWWFAAEGIAHERQIVLNIEYQTTQSTSETIRILPSVSTPRSTSTKTTSSISTTTIGSPTKQTTEKVESIDDGPFGGALMLGLVIVGANVITTIFVAVVIFLCLRRRARKKTRRPQSPLPPVPPDMQGHNTMSMHRRHSTPVLDDVRHTYDIARPITPPALPGTLPRAHEASAASADYLTPVKNHC</sequence>
<feature type="transmembrane region" description="Helical" evidence="2">
    <location>
        <begin position="211"/>
        <end position="236"/>
    </location>
</feature>
<organism evidence="4 5">
    <name type="scientific">Littorina saxatilis</name>
    <dbReference type="NCBI Taxonomy" id="31220"/>
    <lineage>
        <taxon>Eukaryota</taxon>
        <taxon>Metazoa</taxon>
        <taxon>Spiralia</taxon>
        <taxon>Lophotrochozoa</taxon>
        <taxon>Mollusca</taxon>
        <taxon>Gastropoda</taxon>
        <taxon>Caenogastropoda</taxon>
        <taxon>Littorinimorpha</taxon>
        <taxon>Littorinoidea</taxon>
        <taxon>Littorinidae</taxon>
        <taxon>Littorina</taxon>
    </lineage>
</organism>